<accession>A0A2P2KI59</accession>
<dbReference type="InterPro" id="IPR001650">
    <property type="entry name" value="Helicase_C-like"/>
</dbReference>
<dbReference type="InterPro" id="IPR050079">
    <property type="entry name" value="DEAD_box_RNA_helicase"/>
</dbReference>
<dbReference type="InterPro" id="IPR011545">
    <property type="entry name" value="DEAD/DEAH_box_helicase_dom"/>
</dbReference>
<dbReference type="InterPro" id="IPR000629">
    <property type="entry name" value="RNA-helicase_DEAD-box_CS"/>
</dbReference>
<dbReference type="PANTHER" id="PTHR47959:SF24">
    <property type="entry name" value="ATP-DEPENDENT RNA HELICASE"/>
    <property type="match status" value="1"/>
</dbReference>
<dbReference type="GO" id="GO:0003676">
    <property type="term" value="F:nucleic acid binding"/>
    <property type="evidence" value="ECO:0007669"/>
    <property type="project" value="InterPro"/>
</dbReference>
<dbReference type="PROSITE" id="PS51195">
    <property type="entry name" value="Q_MOTIF"/>
    <property type="match status" value="1"/>
</dbReference>
<evidence type="ECO:0000259" key="10">
    <source>
        <dbReference type="PROSITE" id="PS51195"/>
    </source>
</evidence>
<dbReference type="Pfam" id="PF00271">
    <property type="entry name" value="Helicase_C"/>
    <property type="match status" value="1"/>
</dbReference>
<evidence type="ECO:0000256" key="3">
    <source>
        <dbReference type="ARBA" id="ARBA00022806"/>
    </source>
</evidence>
<dbReference type="SMART" id="SM00490">
    <property type="entry name" value="HELICc"/>
    <property type="match status" value="1"/>
</dbReference>
<dbReference type="GO" id="GO:0003724">
    <property type="term" value="F:RNA helicase activity"/>
    <property type="evidence" value="ECO:0007669"/>
    <property type="project" value="InterPro"/>
</dbReference>
<reference evidence="11" key="1">
    <citation type="submission" date="2018-02" db="EMBL/GenBank/DDBJ databases">
        <title>Rhizophora mucronata_Transcriptome.</title>
        <authorList>
            <person name="Meera S.P."/>
            <person name="Sreeshan A."/>
            <person name="Augustine A."/>
        </authorList>
    </citation>
    <scope>NUCLEOTIDE SEQUENCE</scope>
    <source>
        <tissue evidence="11">Leaf</tissue>
    </source>
</reference>
<dbReference type="PANTHER" id="PTHR47959">
    <property type="entry name" value="ATP-DEPENDENT RNA HELICASE RHLE-RELATED"/>
    <property type="match status" value="1"/>
</dbReference>
<dbReference type="CDD" id="cd17955">
    <property type="entry name" value="DEADc_DDX49"/>
    <property type="match status" value="1"/>
</dbReference>
<feature type="domain" description="Helicase ATP-binding" evidence="8">
    <location>
        <begin position="101"/>
        <end position="274"/>
    </location>
</feature>
<feature type="region of interest" description="Disordered" evidence="7">
    <location>
        <begin position="1"/>
        <end position="68"/>
    </location>
</feature>
<dbReference type="AlphaFoldDB" id="A0A2P2KI59"/>
<dbReference type="Gene3D" id="3.40.50.300">
    <property type="entry name" value="P-loop containing nucleotide triphosphate hydrolases"/>
    <property type="match status" value="2"/>
</dbReference>
<dbReference type="InterPro" id="IPR014001">
    <property type="entry name" value="Helicase_ATP-bd"/>
</dbReference>
<evidence type="ECO:0000256" key="5">
    <source>
        <dbReference type="PROSITE-ProRule" id="PRU00552"/>
    </source>
</evidence>
<dbReference type="GO" id="GO:0005829">
    <property type="term" value="C:cytosol"/>
    <property type="evidence" value="ECO:0007669"/>
    <property type="project" value="TreeGrafter"/>
</dbReference>
<keyword evidence="4 6" id="KW-0067">ATP-binding</keyword>
<evidence type="ECO:0000256" key="2">
    <source>
        <dbReference type="ARBA" id="ARBA00022801"/>
    </source>
</evidence>
<evidence type="ECO:0000259" key="8">
    <source>
        <dbReference type="PROSITE" id="PS51192"/>
    </source>
</evidence>
<dbReference type="EMBL" id="GGEC01024899">
    <property type="protein sequence ID" value="MBX05383.1"/>
    <property type="molecule type" value="Transcribed_RNA"/>
</dbReference>
<feature type="domain" description="DEAD-box RNA helicase Q" evidence="10">
    <location>
        <begin position="70"/>
        <end position="98"/>
    </location>
</feature>
<dbReference type="InterPro" id="IPR014014">
    <property type="entry name" value="RNA_helicase_DEAD_Q_motif"/>
</dbReference>
<dbReference type="PROSITE" id="PS51194">
    <property type="entry name" value="HELICASE_CTER"/>
    <property type="match status" value="1"/>
</dbReference>
<evidence type="ECO:0000313" key="11">
    <source>
        <dbReference type="EMBL" id="MBX05383.1"/>
    </source>
</evidence>
<organism evidence="11">
    <name type="scientific">Rhizophora mucronata</name>
    <name type="common">Asiatic mangrove</name>
    <dbReference type="NCBI Taxonomy" id="61149"/>
    <lineage>
        <taxon>Eukaryota</taxon>
        <taxon>Viridiplantae</taxon>
        <taxon>Streptophyta</taxon>
        <taxon>Embryophyta</taxon>
        <taxon>Tracheophyta</taxon>
        <taxon>Spermatophyta</taxon>
        <taxon>Magnoliopsida</taxon>
        <taxon>eudicotyledons</taxon>
        <taxon>Gunneridae</taxon>
        <taxon>Pentapetalae</taxon>
        <taxon>rosids</taxon>
        <taxon>fabids</taxon>
        <taxon>Malpighiales</taxon>
        <taxon>Rhizophoraceae</taxon>
        <taxon>Rhizophora</taxon>
    </lineage>
</organism>
<name>A0A2P2KI59_RHIMU</name>
<dbReference type="GO" id="GO:0005524">
    <property type="term" value="F:ATP binding"/>
    <property type="evidence" value="ECO:0007669"/>
    <property type="project" value="UniProtKB-KW"/>
</dbReference>
<keyword evidence="2 6" id="KW-0378">Hydrolase</keyword>
<sequence length="505" mass="56325">MEEKEEETLADRNFPLFSKPSKTPKPLQQAPQKTHHTHNAQNPKTPKIEQEKSTNTDPNSSTDPAAAANSSFSHLGLAEWATQTCKELGMKKPTPVQAHCIPKILAGRDVLGLAQTGSGKTAAFALPILHRLAGDPYGVFALVLTPTRELAYQLAEHFRALGSSLHLRCAVVVGGMDMLTQAQALMGRPHVVIATPGRIKVLLEENPDIPPVLSRTKFLVLDEADRVLDVGFEEELRAVFQCLPKNRQTLLFSATMTDELQTLLELSANKAYFYEGYEGFKTVEALKQQYIFMPKKVKDVYLVHLLSKMEDMGIRSAMIFVSTCRTCHLLSLLLEELNQEAAALHSFKSQSLRLAALHRFKSGQASILIATDVASRGLDIPTVDLVINYDIPRYPRDYVHRVGRTARAGRGGLAVSFITENDVDLIHEIEAVVGKQMEEFECKEKEVLSDITKIYKAKRVATLKMVDDGFEEKAKERKKQKLKTLAEKGLLKKTGKKRKRERSAK</sequence>
<evidence type="ECO:0000256" key="7">
    <source>
        <dbReference type="SAM" id="MobiDB-lite"/>
    </source>
</evidence>
<dbReference type="GO" id="GO:0016787">
    <property type="term" value="F:hydrolase activity"/>
    <property type="evidence" value="ECO:0007669"/>
    <property type="project" value="UniProtKB-KW"/>
</dbReference>
<dbReference type="CDD" id="cd18787">
    <property type="entry name" value="SF2_C_DEAD"/>
    <property type="match status" value="1"/>
</dbReference>
<feature type="region of interest" description="Disordered" evidence="7">
    <location>
        <begin position="478"/>
        <end position="505"/>
    </location>
</feature>
<evidence type="ECO:0000256" key="1">
    <source>
        <dbReference type="ARBA" id="ARBA00022741"/>
    </source>
</evidence>
<feature type="domain" description="Helicase C-terminal" evidence="9">
    <location>
        <begin position="301"/>
        <end position="448"/>
    </location>
</feature>
<keyword evidence="1 6" id="KW-0547">Nucleotide-binding</keyword>
<keyword evidence="3 6" id="KW-0347">Helicase</keyword>
<protein>
    <submittedName>
        <fullName evidence="11">Uncharacterized protein MANES_14G009300</fullName>
    </submittedName>
</protein>
<dbReference type="InterPro" id="IPR027417">
    <property type="entry name" value="P-loop_NTPase"/>
</dbReference>
<evidence type="ECO:0000256" key="6">
    <source>
        <dbReference type="RuleBase" id="RU000492"/>
    </source>
</evidence>
<dbReference type="SUPFAM" id="SSF52540">
    <property type="entry name" value="P-loop containing nucleoside triphosphate hydrolases"/>
    <property type="match status" value="1"/>
</dbReference>
<dbReference type="SMART" id="SM00487">
    <property type="entry name" value="DEXDc"/>
    <property type="match status" value="1"/>
</dbReference>
<comment type="similarity">
    <text evidence="6">Belongs to the DEAD box helicase family.</text>
</comment>
<dbReference type="PROSITE" id="PS51192">
    <property type="entry name" value="HELICASE_ATP_BIND_1"/>
    <property type="match status" value="1"/>
</dbReference>
<feature type="compositionally biased region" description="Polar residues" evidence="7">
    <location>
        <begin position="55"/>
        <end position="68"/>
    </location>
</feature>
<feature type="short sequence motif" description="Q motif" evidence="5">
    <location>
        <begin position="70"/>
        <end position="98"/>
    </location>
</feature>
<dbReference type="PROSITE" id="PS00039">
    <property type="entry name" value="DEAD_ATP_HELICASE"/>
    <property type="match status" value="1"/>
</dbReference>
<dbReference type="Pfam" id="PF00270">
    <property type="entry name" value="DEAD"/>
    <property type="match status" value="1"/>
</dbReference>
<evidence type="ECO:0000259" key="9">
    <source>
        <dbReference type="PROSITE" id="PS51194"/>
    </source>
</evidence>
<proteinExistence type="inferred from homology"/>
<feature type="compositionally biased region" description="Basic residues" evidence="7">
    <location>
        <begin position="491"/>
        <end position="505"/>
    </location>
</feature>
<feature type="compositionally biased region" description="Basic and acidic residues" evidence="7">
    <location>
        <begin position="1"/>
        <end position="10"/>
    </location>
</feature>
<evidence type="ECO:0000256" key="4">
    <source>
        <dbReference type="ARBA" id="ARBA00022840"/>
    </source>
</evidence>